<dbReference type="GO" id="GO:0016787">
    <property type="term" value="F:hydrolase activity"/>
    <property type="evidence" value="ECO:0007669"/>
    <property type="project" value="UniProtKB-KW"/>
</dbReference>
<accession>A0A7D9H459</accession>
<proteinExistence type="predicted"/>
<dbReference type="InterPro" id="IPR050266">
    <property type="entry name" value="AB_hydrolase_sf"/>
</dbReference>
<dbReference type="Pfam" id="PF00561">
    <property type="entry name" value="Abhydrolase_1"/>
    <property type="match status" value="1"/>
</dbReference>
<feature type="domain" description="AB hydrolase-1" evidence="2">
    <location>
        <begin position="36"/>
        <end position="282"/>
    </location>
</feature>
<evidence type="ECO:0000313" key="3">
    <source>
        <dbReference type="EMBL" id="VUX55955.1"/>
    </source>
</evidence>
<dbReference type="Gene3D" id="3.40.50.1820">
    <property type="entry name" value="alpha/beta hydrolase"/>
    <property type="match status" value="1"/>
</dbReference>
<dbReference type="GO" id="GO:0016020">
    <property type="term" value="C:membrane"/>
    <property type="evidence" value="ECO:0007669"/>
    <property type="project" value="TreeGrafter"/>
</dbReference>
<dbReference type="InterPro" id="IPR029058">
    <property type="entry name" value="AB_hydrolase_fold"/>
</dbReference>
<keyword evidence="1 3" id="KW-0378">Hydrolase</keyword>
<gene>
    <name evidence="3" type="ORF">JTBM06_V1_190002</name>
</gene>
<dbReference type="InterPro" id="IPR000073">
    <property type="entry name" value="AB_hydrolase_1"/>
</dbReference>
<evidence type="ECO:0000259" key="2">
    <source>
        <dbReference type="Pfam" id="PF00561"/>
    </source>
</evidence>
<evidence type="ECO:0000256" key="1">
    <source>
        <dbReference type="ARBA" id="ARBA00022801"/>
    </source>
</evidence>
<dbReference type="EMBL" id="LR633967">
    <property type="protein sequence ID" value="VUX55955.1"/>
    <property type="molecule type" value="Genomic_DNA"/>
</dbReference>
<dbReference type="PANTHER" id="PTHR43798:SF31">
    <property type="entry name" value="AB HYDROLASE SUPERFAMILY PROTEIN YCLE"/>
    <property type="match status" value="1"/>
</dbReference>
<protein>
    <submittedName>
        <fullName evidence="3">Hydrolase, alpha/beta fold family</fullName>
    </submittedName>
</protein>
<name>A0A7D9H459_9GAMM</name>
<reference evidence="3" key="1">
    <citation type="submission" date="2019-07" db="EMBL/GenBank/DDBJ databases">
        <authorList>
            <person name="Weber M."/>
            <person name="Kostadinov I."/>
            <person name="Kostadinov D I."/>
        </authorList>
    </citation>
    <scope>NUCLEOTIDE SEQUENCE</scope>
    <source>
        <strain evidence="3">Gfbio:sag-sample-m06:053724c1-46a9-4a36-b237-ea2bf867836b</strain>
    </source>
</reference>
<dbReference type="AlphaFoldDB" id="A0A7D9H459"/>
<sequence length="294" mass="32840">MKSHETYEPRIPRRSARHAVRGVDYQVNEWGDQGLPLLVILHGFNDTGASFQFFVDALVKNWFVIAPDWRGFGESRFRAQSYWFPDYIADLDVLLDLYSPRDPVRLVGHSMGANVAGLYAGIMPERVAAFVNIEGFGLPESDPDNAPAHYRRWIEKSREMQPFSTYQDFAQLAQRIRKRNPRMDADKALFVATLWAAEEDDGTVALRTDPSHRLPNPVQYRRAEATACWAKITAPVLVVKGAESNFFAAATDHAGPNEIDALAAAESVEIPGAGHMVHFEQPVALAAAVEQFLS</sequence>
<dbReference type="SUPFAM" id="SSF53474">
    <property type="entry name" value="alpha/beta-Hydrolases"/>
    <property type="match status" value="1"/>
</dbReference>
<organism evidence="3">
    <name type="scientific">uncultured Woeseiaceae bacterium</name>
    <dbReference type="NCBI Taxonomy" id="1983305"/>
    <lineage>
        <taxon>Bacteria</taxon>
        <taxon>Pseudomonadati</taxon>
        <taxon>Pseudomonadota</taxon>
        <taxon>Gammaproteobacteria</taxon>
        <taxon>Woeseiales</taxon>
        <taxon>Woeseiaceae</taxon>
        <taxon>environmental samples</taxon>
    </lineage>
</organism>
<dbReference type="PANTHER" id="PTHR43798">
    <property type="entry name" value="MONOACYLGLYCEROL LIPASE"/>
    <property type="match status" value="1"/>
</dbReference>